<feature type="domain" description="KIB1-4 beta-propeller" evidence="12">
    <location>
        <begin position="884"/>
        <end position="1163"/>
    </location>
</feature>
<evidence type="ECO:0000256" key="7">
    <source>
        <dbReference type="ARBA" id="ARBA00022737"/>
    </source>
</evidence>
<dbReference type="Pfam" id="PF08263">
    <property type="entry name" value="LRRNT_2"/>
    <property type="match status" value="1"/>
</dbReference>
<dbReference type="SUPFAM" id="SSF52047">
    <property type="entry name" value="RNI-like"/>
    <property type="match status" value="1"/>
</dbReference>
<evidence type="ECO:0000256" key="11">
    <source>
        <dbReference type="SAM" id="SignalP"/>
    </source>
</evidence>
<dbReference type="InterPro" id="IPR013210">
    <property type="entry name" value="LRR_N_plant-typ"/>
</dbReference>
<dbReference type="Proteomes" id="UP000655225">
    <property type="component" value="Unassembled WGS sequence"/>
</dbReference>
<dbReference type="FunFam" id="3.80.10.10:FF:000041">
    <property type="entry name" value="LRR receptor-like serine/threonine-protein kinase ERECTA"/>
    <property type="match status" value="2"/>
</dbReference>
<dbReference type="FunFam" id="3.80.10.10:FF:000111">
    <property type="entry name" value="LRR receptor-like serine/threonine-protein kinase ERECTA"/>
    <property type="match status" value="1"/>
</dbReference>
<comment type="similarity">
    <text evidence="2">Belongs to the RLP family.</text>
</comment>
<dbReference type="EMBL" id="JABCRI010000001">
    <property type="protein sequence ID" value="KAF8412272.1"/>
    <property type="molecule type" value="Genomic_DNA"/>
</dbReference>
<keyword evidence="10" id="KW-0325">Glycoprotein</keyword>
<evidence type="ECO:0000259" key="12">
    <source>
        <dbReference type="Pfam" id="PF03478"/>
    </source>
</evidence>
<dbReference type="InterPro" id="IPR001611">
    <property type="entry name" value="Leu-rich_rpt"/>
</dbReference>
<evidence type="ECO:0008006" key="17">
    <source>
        <dbReference type="Google" id="ProtNLM"/>
    </source>
</evidence>
<reference evidence="15 16" key="1">
    <citation type="submission" date="2020-04" db="EMBL/GenBank/DDBJ databases">
        <title>Plant Genome Project.</title>
        <authorList>
            <person name="Zhang R.-G."/>
        </authorList>
    </citation>
    <scope>NUCLEOTIDE SEQUENCE [LARGE SCALE GENOMIC DNA]</scope>
    <source>
        <strain evidence="15">YNK0</strain>
        <tissue evidence="15">Leaf</tissue>
    </source>
</reference>
<sequence>MEKSTRVVVFLLFGFLTLAICSGDSDVVCFERERQALLRFKQDLKDPSNRLFSWASEGDCCSWTGVHCDNLTGHVIKLQLRNPYDSDHLSDDEFEAYERFKLGGEINPSLVELKHLNYLDLSQNDFGGIPIPKIFGSMVNLRYLNLSEAGFEGMILHQLGNLSNLHYLSLRGPYWYPEAKLTVENLQWLSNLSSLQHLDMSQVNLNKASDWLQVTNMLTSLLELHLSYCELQVIPPLSYFNFTSLSILDLSGNRVFDVSDNGLNSSIPHSLFSLNGLSYLILLGNNFRGPIPLALQNMTGQRVLELSGNYFNSIIPDELYNFSSLEILSLSHNNLQGTISSAIGNMTSLTFLGLSYNDLEGGLPRSIVNLCNLQVLSLASNRLNKTIPERLGQLSKLEELYISDNFFEGVVSEAHFANLKRLNFLLASSNSSVMKVGSDWIPPFQLTYIGDIPDCWMNWQSLTMVKLGNNNLTGNLPSSMGSLSGLKSLHLRNNSLSGKLPMSLQNCKELLTMDLGGNQFSGNIPTWIGKSLSRLIVLSFRANKFNGDIPRELCHLYSLQILDLAHNKLSGTMSRCFNNFSAMATKQNSSEVLSYYIYFGEFVETAILMTKGREFEYGNTLTLVTSMDLSGNILSGEISEEITSLLGLRSLNLSDNRLTGKIPEKIGNMGLLESLDFSRNQLSGVIPGSLSSLSFLSHLNLSYNSLTGKIPTSTQLQSLNASSFLGNNLCGPPLTENCTGGQDLTPNHGGVGEDKDDDKFELSFFVSMALGDLIACDLINGEAKLASLVLCSAPHLCSRINVGEGAMNDVSTHLFQVDQMANWSELQKDLLGFIAKRLITYEDFVAFSGVCSSWRLVAMNVNFTRSIGIPWLMLVQKDSDTRRFFSLSKGLVHERTLTETRDTKCWGSQGWLITIGEFLNINLLNPLTRLQIQLPHQCTFKDKDLGHSSFHTQKFYIIKAILSSSPSCTSNYVVMVIHSEKSKLAFARPGDKTWTTINSRFARFSDVAFFRGQFYAINLSGAVVACDIEGPNPAKARLVAKASRKLIGFYMKLRRNLYIVESSGELLVVSRVLTKSEPVEISRTIYYQTIGFRVFSLDLVKRKWAEVKSLGERALFLGDSSSMSIVASHYLGCQPNCIYFTDDSYGYYSYYSDGGGKDMGIFNMEDKSIKPHYRIDPSCLCKLAPPMWVVPSL</sequence>
<feature type="domain" description="Disease resistance R13L4/SHOC-2-like LRR" evidence="14">
    <location>
        <begin position="318"/>
        <end position="574"/>
    </location>
</feature>
<evidence type="ECO:0000256" key="10">
    <source>
        <dbReference type="ARBA" id="ARBA00023180"/>
    </source>
</evidence>
<keyword evidence="4" id="KW-0433">Leucine-rich repeat</keyword>
<dbReference type="Pfam" id="PF03478">
    <property type="entry name" value="Beta-prop_KIB1-4"/>
    <property type="match status" value="1"/>
</dbReference>
<keyword evidence="6 11" id="KW-0732">Signal</keyword>
<dbReference type="SMART" id="SM00369">
    <property type="entry name" value="LRR_TYP"/>
    <property type="match status" value="10"/>
</dbReference>
<evidence type="ECO:0000256" key="5">
    <source>
        <dbReference type="ARBA" id="ARBA00022692"/>
    </source>
</evidence>
<evidence type="ECO:0000256" key="2">
    <source>
        <dbReference type="ARBA" id="ARBA00009592"/>
    </source>
</evidence>
<dbReference type="OMA" id="MAFIPIF"/>
<comment type="caution">
    <text evidence="15">The sequence shown here is derived from an EMBL/GenBank/DDBJ whole genome shotgun (WGS) entry which is preliminary data.</text>
</comment>
<dbReference type="Gene3D" id="3.80.10.10">
    <property type="entry name" value="Ribonuclease Inhibitor"/>
    <property type="match status" value="3"/>
</dbReference>
<dbReference type="InterPro" id="IPR005174">
    <property type="entry name" value="KIB1-4_b-propeller"/>
</dbReference>
<dbReference type="SUPFAM" id="SSF52058">
    <property type="entry name" value="L domain-like"/>
    <property type="match status" value="2"/>
</dbReference>
<feature type="domain" description="Leucine-rich repeat-containing N-terminal plant-type" evidence="13">
    <location>
        <begin position="32"/>
        <end position="69"/>
    </location>
</feature>
<evidence type="ECO:0000256" key="3">
    <source>
        <dbReference type="ARBA" id="ARBA00022475"/>
    </source>
</evidence>
<dbReference type="Pfam" id="PF13855">
    <property type="entry name" value="LRR_8"/>
    <property type="match status" value="1"/>
</dbReference>
<proteinExistence type="inferred from homology"/>
<comment type="subcellular location">
    <subcellularLocation>
        <location evidence="1">Cell membrane</location>
        <topology evidence="1">Single-pass type I membrane protein</topology>
    </subcellularLocation>
</comment>
<keyword evidence="9" id="KW-0472">Membrane</keyword>
<evidence type="ECO:0000256" key="4">
    <source>
        <dbReference type="ARBA" id="ARBA00022614"/>
    </source>
</evidence>
<gene>
    <name evidence="15" type="ORF">HHK36_000233</name>
</gene>
<dbReference type="PANTHER" id="PTHR48063:SF98">
    <property type="entry name" value="LRR RECEPTOR-LIKE SERINE_THREONINE-PROTEIN KINASE FLS2"/>
    <property type="match status" value="1"/>
</dbReference>
<evidence type="ECO:0000256" key="1">
    <source>
        <dbReference type="ARBA" id="ARBA00004251"/>
    </source>
</evidence>
<dbReference type="PANTHER" id="PTHR48063">
    <property type="entry name" value="LRR RECEPTOR-LIKE KINASE"/>
    <property type="match status" value="1"/>
</dbReference>
<evidence type="ECO:0000256" key="9">
    <source>
        <dbReference type="ARBA" id="ARBA00023136"/>
    </source>
</evidence>
<evidence type="ECO:0000259" key="14">
    <source>
        <dbReference type="Pfam" id="PF23598"/>
    </source>
</evidence>
<dbReference type="GO" id="GO:0005886">
    <property type="term" value="C:plasma membrane"/>
    <property type="evidence" value="ECO:0007669"/>
    <property type="project" value="UniProtKB-SubCell"/>
</dbReference>
<accession>A0A834ZTR8</accession>
<protein>
    <recommendedName>
        <fullName evidence="17">Leucine-rich repeat-containing N-terminal plant-type domain-containing protein</fullName>
    </recommendedName>
</protein>
<keyword evidence="5" id="KW-0812">Transmembrane</keyword>
<evidence type="ECO:0000313" key="16">
    <source>
        <dbReference type="Proteomes" id="UP000655225"/>
    </source>
</evidence>
<evidence type="ECO:0000313" key="15">
    <source>
        <dbReference type="EMBL" id="KAF8412272.1"/>
    </source>
</evidence>
<dbReference type="InterPro" id="IPR046956">
    <property type="entry name" value="RLP23-like"/>
</dbReference>
<keyword evidence="7" id="KW-0677">Repeat</keyword>
<organism evidence="15 16">
    <name type="scientific">Tetracentron sinense</name>
    <name type="common">Spur-leaf</name>
    <dbReference type="NCBI Taxonomy" id="13715"/>
    <lineage>
        <taxon>Eukaryota</taxon>
        <taxon>Viridiplantae</taxon>
        <taxon>Streptophyta</taxon>
        <taxon>Embryophyta</taxon>
        <taxon>Tracheophyta</taxon>
        <taxon>Spermatophyta</taxon>
        <taxon>Magnoliopsida</taxon>
        <taxon>Trochodendrales</taxon>
        <taxon>Trochodendraceae</taxon>
        <taxon>Tetracentron</taxon>
    </lineage>
</organism>
<keyword evidence="16" id="KW-1185">Reference proteome</keyword>
<dbReference type="AlphaFoldDB" id="A0A834ZTR8"/>
<dbReference type="OrthoDB" id="1055097at2759"/>
<feature type="chain" id="PRO_5032293823" description="Leucine-rich repeat-containing N-terminal plant-type domain-containing protein" evidence="11">
    <location>
        <begin position="24"/>
        <end position="1193"/>
    </location>
</feature>
<feature type="signal peptide" evidence="11">
    <location>
        <begin position="1"/>
        <end position="23"/>
    </location>
</feature>
<evidence type="ECO:0000259" key="13">
    <source>
        <dbReference type="Pfam" id="PF08263"/>
    </source>
</evidence>
<name>A0A834ZTR8_TETSI</name>
<evidence type="ECO:0000256" key="6">
    <source>
        <dbReference type="ARBA" id="ARBA00022729"/>
    </source>
</evidence>
<dbReference type="InterPro" id="IPR032675">
    <property type="entry name" value="LRR_dom_sf"/>
</dbReference>
<dbReference type="InterPro" id="IPR055414">
    <property type="entry name" value="LRR_R13L4/SHOC2-like"/>
</dbReference>
<dbReference type="Pfam" id="PF23598">
    <property type="entry name" value="LRR_14"/>
    <property type="match status" value="1"/>
</dbReference>
<keyword evidence="3" id="KW-1003">Cell membrane</keyword>
<dbReference type="InterPro" id="IPR003591">
    <property type="entry name" value="Leu-rich_rpt_typical-subtyp"/>
</dbReference>
<evidence type="ECO:0000256" key="8">
    <source>
        <dbReference type="ARBA" id="ARBA00022989"/>
    </source>
</evidence>
<keyword evidence="8" id="KW-1133">Transmembrane helix</keyword>